<accession>A0ABM1V4L9</accession>
<reference evidence="3" key="2">
    <citation type="submission" date="2025-08" db="UniProtKB">
        <authorList>
            <consortium name="RefSeq"/>
        </authorList>
    </citation>
    <scope>IDENTIFICATION</scope>
</reference>
<sequence>MVKDYPQNRGQAGGNSKPTPNPQGAAAAEPPKRNRLYALNGREEQEKSADMVTVLPEGVEVDLRKIEAVKNLPKPLTPSDILSLLGLDGYYRRFVEGFSSIASPLTDLIKKKAKFERTETCKKSFPELKDKHSSAPMLSA</sequence>
<dbReference type="PANTHER" id="PTHR33064">
    <property type="entry name" value="POL PROTEIN"/>
    <property type="match status" value="1"/>
</dbReference>
<dbReference type="SUPFAM" id="SSF56672">
    <property type="entry name" value="DNA/RNA polymerases"/>
    <property type="match status" value="1"/>
</dbReference>
<evidence type="ECO:0000313" key="3">
    <source>
        <dbReference type="RefSeq" id="XP_027770687.1"/>
    </source>
</evidence>
<gene>
    <name evidence="3" type="primary">LOC114076142</name>
</gene>
<dbReference type="InterPro" id="IPR043502">
    <property type="entry name" value="DNA/RNA_pol_sf"/>
</dbReference>
<protein>
    <submittedName>
        <fullName evidence="3">Uncharacterized protein LOC114076142</fullName>
    </submittedName>
</protein>
<reference evidence="2" key="1">
    <citation type="journal article" date="2014" name="Nat. Genet.">
        <title>The genome of the stress-tolerant wild tomato species Solanum pennellii.</title>
        <authorList>
            <person name="Bolger A."/>
            <person name="Scossa F."/>
            <person name="Bolger M.E."/>
            <person name="Lanz C."/>
            <person name="Maumus F."/>
            <person name="Tohge T."/>
            <person name="Quesneville H."/>
            <person name="Alseekh S."/>
            <person name="Sorensen I."/>
            <person name="Lichtenstein G."/>
            <person name="Fich E.A."/>
            <person name="Conte M."/>
            <person name="Keller H."/>
            <person name="Schneeberger K."/>
            <person name="Schwacke R."/>
            <person name="Ofner I."/>
            <person name="Vrebalov J."/>
            <person name="Xu Y."/>
            <person name="Osorio S."/>
            <person name="Aflitos S.A."/>
            <person name="Schijlen E."/>
            <person name="Jimenez-Gomez J.M."/>
            <person name="Ryngajllo M."/>
            <person name="Kimura S."/>
            <person name="Kumar R."/>
            <person name="Koenig D."/>
            <person name="Headland L.R."/>
            <person name="Maloof J.N."/>
            <person name="Sinha N."/>
            <person name="van Ham R.C."/>
            <person name="Lankhorst R.K."/>
            <person name="Mao L."/>
            <person name="Vogel A."/>
            <person name="Arsova B."/>
            <person name="Panstruga R."/>
            <person name="Fei Z."/>
            <person name="Rose J.K."/>
            <person name="Zamir D."/>
            <person name="Carrari F."/>
            <person name="Giovannoni J.J."/>
            <person name="Weigel D."/>
            <person name="Usadel B."/>
            <person name="Fernie A.R."/>
        </authorList>
    </citation>
    <scope>NUCLEOTIDE SEQUENCE [LARGE SCALE GENOMIC DNA]</scope>
    <source>
        <strain evidence="2">cv. LA0716</strain>
    </source>
</reference>
<organism evidence="2 3">
    <name type="scientific">Solanum pennellii</name>
    <name type="common">Tomato</name>
    <name type="synonym">Lycopersicon pennellii</name>
    <dbReference type="NCBI Taxonomy" id="28526"/>
    <lineage>
        <taxon>Eukaryota</taxon>
        <taxon>Viridiplantae</taxon>
        <taxon>Streptophyta</taxon>
        <taxon>Embryophyta</taxon>
        <taxon>Tracheophyta</taxon>
        <taxon>Spermatophyta</taxon>
        <taxon>Magnoliopsida</taxon>
        <taxon>eudicotyledons</taxon>
        <taxon>Gunneridae</taxon>
        <taxon>Pentapetalae</taxon>
        <taxon>asterids</taxon>
        <taxon>lamiids</taxon>
        <taxon>Solanales</taxon>
        <taxon>Solanaceae</taxon>
        <taxon>Solanoideae</taxon>
        <taxon>Solaneae</taxon>
        <taxon>Solanum</taxon>
        <taxon>Solanum subgen. Lycopersicon</taxon>
    </lineage>
</organism>
<dbReference type="Gene3D" id="3.30.70.270">
    <property type="match status" value="1"/>
</dbReference>
<dbReference type="PANTHER" id="PTHR33064:SF37">
    <property type="entry name" value="RIBONUCLEASE H"/>
    <property type="match status" value="1"/>
</dbReference>
<keyword evidence="2" id="KW-1185">Reference proteome</keyword>
<dbReference type="InterPro" id="IPR043128">
    <property type="entry name" value="Rev_trsase/Diguanyl_cyclase"/>
</dbReference>
<feature type="compositionally biased region" description="Polar residues" evidence="1">
    <location>
        <begin position="8"/>
        <end position="18"/>
    </location>
</feature>
<dbReference type="Proteomes" id="UP000694930">
    <property type="component" value="Chromosome 2"/>
</dbReference>
<evidence type="ECO:0000313" key="2">
    <source>
        <dbReference type="Proteomes" id="UP000694930"/>
    </source>
</evidence>
<feature type="region of interest" description="Disordered" evidence="1">
    <location>
        <begin position="1"/>
        <end position="33"/>
    </location>
</feature>
<dbReference type="RefSeq" id="XP_027770687.1">
    <property type="nucleotide sequence ID" value="XM_027914886.1"/>
</dbReference>
<dbReference type="InterPro" id="IPR051320">
    <property type="entry name" value="Viral_Replic_Matur_Polypro"/>
</dbReference>
<proteinExistence type="predicted"/>
<name>A0ABM1V4L9_SOLPN</name>
<dbReference type="GeneID" id="114076142"/>
<evidence type="ECO:0000256" key="1">
    <source>
        <dbReference type="SAM" id="MobiDB-lite"/>
    </source>
</evidence>